<sequence length="343" mass="39339">MSHTCEDCGEGFDTLSSLRLHDCPDDEPTSDDELFEENRAEIRKQEHETTKRVKRNASDDLTDAIDQAQQGEEMAVYQALAQYERRLAEEWAKTEDGEYWGFHRVFHGPAVEGLETVVQREGWAFLLDILEAYWPEATYDFETYPEHEAFDGVERGEYEEYPHVSHVLATVTGKQLVRTRRTDGVKAIPADALDYLLPFHRHPGDTHPWIDSMSYGWGIGHPERPFVDTIETLVDGEYEIWASTAIEHAFHADQHAATDLIEALFAAGIVSDPSQILHILGRIDDGYPPDTSDYWDLETLFPEFHEEGFDWDPAVRKRLQTVVVDCGLARQLPDDWEFNDIVL</sequence>
<reference evidence="1 2" key="1">
    <citation type="journal article" date="2019" name="Int. J. Syst. Evol. Microbiol.">
        <title>The Global Catalogue of Microorganisms (GCM) 10K type strain sequencing project: providing services to taxonomists for standard genome sequencing and annotation.</title>
        <authorList>
            <consortium name="The Broad Institute Genomics Platform"/>
            <consortium name="The Broad Institute Genome Sequencing Center for Infectious Disease"/>
            <person name="Wu L."/>
            <person name="Ma J."/>
        </authorList>
    </citation>
    <scope>NUCLEOTIDE SEQUENCE [LARGE SCALE GENOMIC DNA]</scope>
    <source>
        <strain evidence="1 2">LMG 29247</strain>
    </source>
</reference>
<protein>
    <recommendedName>
        <fullName evidence="3">C2H2-type domain-containing protein</fullName>
    </recommendedName>
</protein>
<name>A0ABD5SEP7_9EURY</name>
<gene>
    <name evidence="1" type="ORF">ACFQE6_01105</name>
</gene>
<dbReference type="RefSeq" id="WP_273736819.1">
    <property type="nucleotide sequence ID" value="NZ_JAQIVI010000016.1"/>
</dbReference>
<dbReference type="AlphaFoldDB" id="A0ABD5SEP7"/>
<evidence type="ECO:0000313" key="1">
    <source>
        <dbReference type="EMBL" id="MFC6763710.1"/>
    </source>
</evidence>
<accession>A0ABD5SEP7</accession>
<dbReference type="Proteomes" id="UP001596383">
    <property type="component" value="Unassembled WGS sequence"/>
</dbReference>
<comment type="caution">
    <text evidence="1">The sequence shown here is derived from an EMBL/GenBank/DDBJ whole genome shotgun (WGS) entry which is preliminary data.</text>
</comment>
<dbReference type="EMBL" id="JBHSWV010000016">
    <property type="protein sequence ID" value="MFC6763710.1"/>
    <property type="molecule type" value="Genomic_DNA"/>
</dbReference>
<evidence type="ECO:0000313" key="2">
    <source>
        <dbReference type="Proteomes" id="UP001596383"/>
    </source>
</evidence>
<organism evidence="1 2">
    <name type="scientific">Natrinema soli</name>
    <dbReference type="NCBI Taxonomy" id="1930624"/>
    <lineage>
        <taxon>Archaea</taxon>
        <taxon>Methanobacteriati</taxon>
        <taxon>Methanobacteriota</taxon>
        <taxon>Stenosarchaea group</taxon>
        <taxon>Halobacteria</taxon>
        <taxon>Halobacteriales</taxon>
        <taxon>Natrialbaceae</taxon>
        <taxon>Natrinema</taxon>
    </lineage>
</organism>
<dbReference type="Pfam" id="PF26458">
    <property type="entry name" value="DUF8137"/>
    <property type="match status" value="1"/>
</dbReference>
<proteinExistence type="predicted"/>
<evidence type="ECO:0008006" key="3">
    <source>
        <dbReference type="Google" id="ProtNLM"/>
    </source>
</evidence>
<keyword evidence="2" id="KW-1185">Reference proteome</keyword>
<dbReference type="InterPro" id="IPR058450">
    <property type="entry name" value="DUF8137"/>
</dbReference>